<dbReference type="InterPro" id="IPR003661">
    <property type="entry name" value="HisK_dim/P_dom"/>
</dbReference>
<dbReference type="InterPro" id="IPR036097">
    <property type="entry name" value="HisK_dim/P_sf"/>
</dbReference>
<dbReference type="InterPro" id="IPR003660">
    <property type="entry name" value="HAMP_dom"/>
</dbReference>
<dbReference type="GO" id="GO:0005886">
    <property type="term" value="C:plasma membrane"/>
    <property type="evidence" value="ECO:0007669"/>
    <property type="project" value="TreeGrafter"/>
</dbReference>
<evidence type="ECO:0000256" key="13">
    <source>
        <dbReference type="SAM" id="Phobius"/>
    </source>
</evidence>
<keyword evidence="4" id="KW-0597">Phosphoprotein</keyword>
<dbReference type="GeneID" id="69969386"/>
<dbReference type="CDD" id="cd00075">
    <property type="entry name" value="HATPase"/>
    <property type="match status" value="1"/>
</dbReference>
<dbReference type="InterPro" id="IPR003594">
    <property type="entry name" value="HATPase_dom"/>
</dbReference>
<evidence type="ECO:0000256" key="4">
    <source>
        <dbReference type="ARBA" id="ARBA00022553"/>
    </source>
</evidence>
<evidence type="ECO:0000256" key="6">
    <source>
        <dbReference type="ARBA" id="ARBA00022692"/>
    </source>
</evidence>
<sequence>MTRLRSTSIRRRLMWLILVSVGAVWTVMFAWSFNNATREVDEWDRARLVQLAHLLAQLDDPNLARLAVAGIDVRNEYSRASPALDDDTDARPRYALFEVRDAAGRVIVASPGLTALHRAAEPGEAAQSVHAMTVDGRLWLAYALQDSATGRMVRVFEPANVRSDLTTGVASRIARPMAFALPVLALLVWFSVGHSFRPLSAISKAVRMRDSRNLEPIHVNPSPAEVRPLVDAINQLLARLQQSILRERAFTADAAHELKTPLAAIKVQAQVALAAHDSAQQQQAMRRVVQGVDRSAHLAEQLLLLARLDERDTVATARVRLHDVAGEAIAFRAQQAEDKSMAVVLSGERDAEVHADRALARTLIDNLLDNAIKYGEPGGRVHITVLADVQTVSLTVSDNGPGVSDEERLRLTDRFFRGASASASGNGSGLGLSIVARIAAHFNAQIHIGSGIGRRGLAVQIAFPRVPATPGLPGLQGVPGGRGATGTS</sequence>
<evidence type="ECO:0000313" key="17">
    <source>
        <dbReference type="Proteomes" id="UP000019146"/>
    </source>
</evidence>
<evidence type="ECO:0000256" key="1">
    <source>
        <dbReference type="ARBA" id="ARBA00000085"/>
    </source>
</evidence>
<keyword evidence="5 16" id="KW-0808">Transferase</keyword>
<evidence type="ECO:0000256" key="2">
    <source>
        <dbReference type="ARBA" id="ARBA00004141"/>
    </source>
</evidence>
<evidence type="ECO:0000259" key="14">
    <source>
        <dbReference type="PROSITE" id="PS50109"/>
    </source>
</evidence>
<feature type="domain" description="HAMP" evidence="15">
    <location>
        <begin position="193"/>
        <end position="245"/>
    </location>
</feature>
<dbReference type="SMART" id="SM00388">
    <property type="entry name" value="HisKA"/>
    <property type="match status" value="1"/>
</dbReference>
<keyword evidence="12 13" id="KW-0472">Membrane</keyword>
<evidence type="ECO:0000256" key="10">
    <source>
        <dbReference type="ARBA" id="ARBA00022989"/>
    </source>
</evidence>
<dbReference type="GO" id="GO:0005524">
    <property type="term" value="F:ATP binding"/>
    <property type="evidence" value="ECO:0007669"/>
    <property type="project" value="UniProtKB-KW"/>
</dbReference>
<feature type="domain" description="Histidine kinase" evidence="14">
    <location>
        <begin position="253"/>
        <end position="467"/>
    </location>
</feature>
<dbReference type="PANTHER" id="PTHR45436:SF14">
    <property type="entry name" value="SENSOR PROTEIN QSEC"/>
    <property type="match status" value="1"/>
</dbReference>
<keyword evidence="11" id="KW-0902">Two-component regulatory system</keyword>
<dbReference type="Gene3D" id="3.30.565.10">
    <property type="entry name" value="Histidine kinase-like ATPase, C-terminal domain"/>
    <property type="match status" value="1"/>
</dbReference>
<dbReference type="EC" id="2.7.13.3" evidence="3"/>
<dbReference type="Proteomes" id="UP000019146">
    <property type="component" value="Chromosome 1"/>
</dbReference>
<keyword evidence="10 13" id="KW-1133">Transmembrane helix</keyword>
<dbReference type="SUPFAM" id="SSF47384">
    <property type="entry name" value="Homodimeric domain of signal transducing histidine kinase"/>
    <property type="match status" value="1"/>
</dbReference>
<dbReference type="InterPro" id="IPR050428">
    <property type="entry name" value="TCS_sensor_his_kinase"/>
</dbReference>
<dbReference type="CDD" id="cd00082">
    <property type="entry name" value="HisKA"/>
    <property type="match status" value="1"/>
</dbReference>
<comment type="catalytic activity">
    <reaction evidence="1">
        <text>ATP + protein L-histidine = ADP + protein N-phospho-L-histidine.</text>
        <dbReference type="EC" id="2.7.13.3"/>
    </reaction>
</comment>
<dbReference type="SMART" id="SM00387">
    <property type="entry name" value="HATPase_c"/>
    <property type="match status" value="1"/>
</dbReference>
<dbReference type="PROSITE" id="PS50885">
    <property type="entry name" value="HAMP"/>
    <property type="match status" value="1"/>
</dbReference>
<evidence type="ECO:0000313" key="16">
    <source>
        <dbReference type="EMBL" id="ALL65317.1"/>
    </source>
</evidence>
<dbReference type="SUPFAM" id="SSF55874">
    <property type="entry name" value="ATPase domain of HSP90 chaperone/DNA topoisomerase II/histidine kinase"/>
    <property type="match status" value="1"/>
</dbReference>
<keyword evidence="6 13" id="KW-0812">Transmembrane</keyword>
<dbReference type="InterPro" id="IPR005467">
    <property type="entry name" value="His_kinase_dom"/>
</dbReference>
<keyword evidence="9" id="KW-0067">ATP-binding</keyword>
<evidence type="ECO:0000256" key="9">
    <source>
        <dbReference type="ARBA" id="ARBA00022840"/>
    </source>
</evidence>
<keyword evidence="7" id="KW-0547">Nucleotide-binding</keyword>
<gene>
    <name evidence="16" type="ORF">K788_0004566</name>
</gene>
<proteinExistence type="predicted"/>
<accession>A0A0N7JU36</accession>
<dbReference type="KEGG" id="bcai:K788_0004566"/>
<dbReference type="Pfam" id="PF00512">
    <property type="entry name" value="HisKA"/>
    <property type="match status" value="1"/>
</dbReference>
<dbReference type="Gene3D" id="1.10.287.130">
    <property type="match status" value="1"/>
</dbReference>
<evidence type="ECO:0000256" key="8">
    <source>
        <dbReference type="ARBA" id="ARBA00022777"/>
    </source>
</evidence>
<name>A0A0N7JU36_9BURK</name>
<evidence type="ECO:0000256" key="11">
    <source>
        <dbReference type="ARBA" id="ARBA00023012"/>
    </source>
</evidence>
<evidence type="ECO:0000256" key="3">
    <source>
        <dbReference type="ARBA" id="ARBA00012438"/>
    </source>
</evidence>
<dbReference type="AlphaFoldDB" id="A0A0N7JU36"/>
<dbReference type="InterPro" id="IPR004358">
    <property type="entry name" value="Sig_transdc_His_kin-like_C"/>
</dbReference>
<evidence type="ECO:0000259" key="15">
    <source>
        <dbReference type="PROSITE" id="PS50885"/>
    </source>
</evidence>
<evidence type="ECO:0000256" key="7">
    <source>
        <dbReference type="ARBA" id="ARBA00022741"/>
    </source>
</evidence>
<dbReference type="GO" id="GO:0000155">
    <property type="term" value="F:phosphorelay sensor kinase activity"/>
    <property type="evidence" value="ECO:0007669"/>
    <property type="project" value="InterPro"/>
</dbReference>
<keyword evidence="8 16" id="KW-0418">Kinase</keyword>
<dbReference type="PROSITE" id="PS50109">
    <property type="entry name" value="HIS_KIN"/>
    <property type="match status" value="1"/>
</dbReference>
<protein>
    <recommendedName>
        <fullName evidence="3">histidine kinase</fullName>
        <ecNumber evidence="3">2.7.13.3</ecNumber>
    </recommendedName>
</protein>
<dbReference type="Pfam" id="PF02518">
    <property type="entry name" value="HATPase_c"/>
    <property type="match status" value="1"/>
</dbReference>
<dbReference type="RefSeq" id="WP_051454200.1">
    <property type="nucleotide sequence ID" value="NZ_CP012746.1"/>
</dbReference>
<feature type="transmembrane region" description="Helical" evidence="13">
    <location>
        <begin position="12"/>
        <end position="33"/>
    </location>
</feature>
<evidence type="ECO:0000256" key="12">
    <source>
        <dbReference type="ARBA" id="ARBA00023136"/>
    </source>
</evidence>
<dbReference type="InterPro" id="IPR036890">
    <property type="entry name" value="HATPase_C_sf"/>
</dbReference>
<dbReference type="PANTHER" id="PTHR45436">
    <property type="entry name" value="SENSOR HISTIDINE KINASE YKOH"/>
    <property type="match status" value="1"/>
</dbReference>
<organism evidence="16 17">
    <name type="scientific">Paraburkholderia caribensis MBA4</name>
    <dbReference type="NCBI Taxonomy" id="1323664"/>
    <lineage>
        <taxon>Bacteria</taxon>
        <taxon>Pseudomonadati</taxon>
        <taxon>Pseudomonadota</taxon>
        <taxon>Betaproteobacteria</taxon>
        <taxon>Burkholderiales</taxon>
        <taxon>Burkholderiaceae</taxon>
        <taxon>Paraburkholderia</taxon>
    </lineage>
</organism>
<dbReference type="EMBL" id="CP012746">
    <property type="protein sequence ID" value="ALL65317.1"/>
    <property type="molecule type" value="Genomic_DNA"/>
</dbReference>
<dbReference type="PRINTS" id="PR00344">
    <property type="entry name" value="BCTRLSENSOR"/>
</dbReference>
<comment type="subcellular location">
    <subcellularLocation>
        <location evidence="2">Membrane</location>
        <topology evidence="2">Multi-pass membrane protein</topology>
    </subcellularLocation>
</comment>
<reference evidence="16 17" key="1">
    <citation type="journal article" date="2014" name="Genome Announc.">
        <title>Draft Genome Sequence of the Haloacid-Degrading Burkholderia caribensis Strain MBA4.</title>
        <authorList>
            <person name="Pan Y."/>
            <person name="Kong K.F."/>
            <person name="Tsang J.S."/>
        </authorList>
    </citation>
    <scope>NUCLEOTIDE SEQUENCE [LARGE SCALE GENOMIC DNA]</scope>
    <source>
        <strain evidence="16 17">MBA4</strain>
    </source>
</reference>
<evidence type="ECO:0000256" key="5">
    <source>
        <dbReference type="ARBA" id="ARBA00022679"/>
    </source>
</evidence>